<dbReference type="SMART" id="SM00327">
    <property type="entry name" value="VWA"/>
    <property type="match status" value="1"/>
</dbReference>
<dbReference type="PANTHER" id="PTHR24020:SF87">
    <property type="entry name" value="COLLAGEN ALPHA-1(VI) CHAIN-LIKE"/>
    <property type="match status" value="1"/>
</dbReference>
<gene>
    <name evidence="3" type="ORF">MGAL_10B065211</name>
</gene>
<dbReference type="PROSITE" id="PS50234">
    <property type="entry name" value="VWFA"/>
    <property type="match status" value="1"/>
</dbReference>
<organism evidence="3 4">
    <name type="scientific">Mytilus galloprovincialis</name>
    <name type="common">Mediterranean mussel</name>
    <dbReference type="NCBI Taxonomy" id="29158"/>
    <lineage>
        <taxon>Eukaryota</taxon>
        <taxon>Metazoa</taxon>
        <taxon>Spiralia</taxon>
        <taxon>Lophotrochozoa</taxon>
        <taxon>Mollusca</taxon>
        <taxon>Bivalvia</taxon>
        <taxon>Autobranchia</taxon>
        <taxon>Pteriomorphia</taxon>
        <taxon>Mytilida</taxon>
        <taxon>Mytiloidea</taxon>
        <taxon>Mytilidae</taxon>
        <taxon>Mytilinae</taxon>
        <taxon>Mytilus</taxon>
    </lineage>
</organism>
<feature type="signal peptide" evidence="1">
    <location>
        <begin position="1"/>
        <end position="21"/>
    </location>
</feature>
<evidence type="ECO:0000313" key="3">
    <source>
        <dbReference type="EMBL" id="VDI73894.1"/>
    </source>
</evidence>
<dbReference type="InterPro" id="IPR050525">
    <property type="entry name" value="ECM_Assembly_Org"/>
</dbReference>
<reference evidence="3" key="1">
    <citation type="submission" date="2018-11" db="EMBL/GenBank/DDBJ databases">
        <authorList>
            <person name="Alioto T."/>
            <person name="Alioto T."/>
        </authorList>
    </citation>
    <scope>NUCLEOTIDE SEQUENCE</scope>
</reference>
<dbReference type="Proteomes" id="UP000596742">
    <property type="component" value="Unassembled WGS sequence"/>
</dbReference>
<dbReference type="PROSITE" id="PS51257">
    <property type="entry name" value="PROKAR_LIPOPROTEIN"/>
    <property type="match status" value="1"/>
</dbReference>
<dbReference type="Pfam" id="PF00092">
    <property type="entry name" value="VWA"/>
    <property type="match status" value="1"/>
</dbReference>
<dbReference type="PRINTS" id="PR00453">
    <property type="entry name" value="VWFADOMAIN"/>
</dbReference>
<keyword evidence="1" id="KW-0732">Signal</keyword>
<dbReference type="EMBL" id="UYJE01009485">
    <property type="protein sequence ID" value="VDI73894.1"/>
    <property type="molecule type" value="Genomic_DNA"/>
</dbReference>
<dbReference type="PANTHER" id="PTHR24020">
    <property type="entry name" value="COLLAGEN ALPHA"/>
    <property type="match status" value="1"/>
</dbReference>
<evidence type="ECO:0000259" key="2">
    <source>
        <dbReference type="PROSITE" id="PS50234"/>
    </source>
</evidence>
<sequence length="365" mass="40616">MVGRFIVIVIVLAFIFSCSQSFLFTKDKVDCLISPWSEWSQINEFGEHSKQRVILRYPDNGGMPCPTDTEFNEVAPKVDCLMSQWSGWSEVYGFGERSKERVILRYPDNGGKPCPTDTEITEYTSQKPMIHETANHVITNFLQRNLKTDPAPPQGTVQSKIGLFRDLLIIIDSSGSIGSDNFDIAKRQLGDLLSLLCPLPDPFDASVHNGNNRAALIQFSDNVIEEFDFDGNHDIAELKSAIMSINYQNGGTCTGDAFHKAVQMFTTYKGMRQDTKKEVLILSDGQSNCGKNISTVLPTLRSKAAVFGLMIGDSSFSGKAELTSYVTKPKPKHLFAVDNYQELEKLLTAIRQNIDDTNPCAPFDT</sequence>
<dbReference type="InterPro" id="IPR036383">
    <property type="entry name" value="TSP1_rpt_sf"/>
</dbReference>
<dbReference type="OrthoDB" id="5964156at2759"/>
<dbReference type="SUPFAM" id="SSF53300">
    <property type="entry name" value="vWA-like"/>
    <property type="match status" value="1"/>
</dbReference>
<evidence type="ECO:0000313" key="4">
    <source>
        <dbReference type="Proteomes" id="UP000596742"/>
    </source>
</evidence>
<protein>
    <recommendedName>
        <fullName evidence="2">VWFA domain-containing protein</fullName>
    </recommendedName>
</protein>
<keyword evidence="4" id="KW-1185">Reference proteome</keyword>
<accession>A0A8B6H5S6</accession>
<name>A0A8B6H5S6_MYTGA</name>
<dbReference type="InterPro" id="IPR002035">
    <property type="entry name" value="VWF_A"/>
</dbReference>
<comment type="caution">
    <text evidence="3">The sequence shown here is derived from an EMBL/GenBank/DDBJ whole genome shotgun (WGS) entry which is preliminary data.</text>
</comment>
<evidence type="ECO:0000256" key="1">
    <source>
        <dbReference type="SAM" id="SignalP"/>
    </source>
</evidence>
<feature type="chain" id="PRO_5033018574" description="VWFA domain-containing protein" evidence="1">
    <location>
        <begin position="22"/>
        <end position="365"/>
    </location>
</feature>
<dbReference type="InterPro" id="IPR036465">
    <property type="entry name" value="vWFA_dom_sf"/>
</dbReference>
<dbReference type="Gene3D" id="2.20.100.10">
    <property type="entry name" value="Thrombospondin type-1 (TSP1) repeat"/>
    <property type="match status" value="2"/>
</dbReference>
<dbReference type="AlphaFoldDB" id="A0A8B6H5S6"/>
<proteinExistence type="predicted"/>
<dbReference type="Gene3D" id="3.40.50.410">
    <property type="entry name" value="von Willebrand factor, type A domain"/>
    <property type="match status" value="1"/>
</dbReference>
<feature type="domain" description="VWFA" evidence="2">
    <location>
        <begin position="166"/>
        <end position="350"/>
    </location>
</feature>